<dbReference type="PROSITE" id="PS00137">
    <property type="entry name" value="SUBTILASE_HIS"/>
    <property type="match status" value="1"/>
</dbReference>
<dbReference type="InterPro" id="IPR037045">
    <property type="entry name" value="S8pro/Inhibitor_I9_sf"/>
</dbReference>
<dbReference type="GO" id="GO:0004252">
    <property type="term" value="F:serine-type endopeptidase activity"/>
    <property type="evidence" value="ECO:0007669"/>
    <property type="project" value="UniProtKB-UniRule"/>
</dbReference>
<keyword evidence="8" id="KW-0732">Signal</keyword>
<evidence type="ECO:0000259" key="10">
    <source>
        <dbReference type="Pfam" id="PF05922"/>
    </source>
</evidence>
<evidence type="ECO:0000259" key="9">
    <source>
        <dbReference type="Pfam" id="PF00082"/>
    </source>
</evidence>
<dbReference type="Gene3D" id="3.40.50.200">
    <property type="entry name" value="Peptidase S8/S53 domain"/>
    <property type="match status" value="1"/>
</dbReference>
<evidence type="ECO:0000256" key="2">
    <source>
        <dbReference type="ARBA" id="ARBA00022670"/>
    </source>
</evidence>
<feature type="region of interest" description="Disordered" evidence="7">
    <location>
        <begin position="32"/>
        <end position="51"/>
    </location>
</feature>
<dbReference type="Gene3D" id="3.30.70.80">
    <property type="entry name" value="Peptidase S8 propeptide/proteinase inhibitor I9"/>
    <property type="match status" value="1"/>
</dbReference>
<dbReference type="InterPro" id="IPR022398">
    <property type="entry name" value="Peptidase_S8_His-AS"/>
</dbReference>
<dbReference type="PRINTS" id="PR00723">
    <property type="entry name" value="SUBTILISIN"/>
</dbReference>
<name>A0A8T9PXZ3_9BACT</name>
<evidence type="ECO:0000256" key="5">
    <source>
        <dbReference type="PROSITE-ProRule" id="PRU01240"/>
    </source>
</evidence>
<comment type="similarity">
    <text evidence="1 5 6">Belongs to the peptidase S8 family.</text>
</comment>
<dbReference type="EMBL" id="CP095046">
    <property type="protein sequence ID" value="UOQ70276.1"/>
    <property type="molecule type" value="Genomic_DNA"/>
</dbReference>
<dbReference type="Proteomes" id="UP000831796">
    <property type="component" value="Chromosome"/>
</dbReference>
<keyword evidence="12" id="KW-1185">Reference proteome</keyword>
<feature type="compositionally biased region" description="Polar residues" evidence="7">
    <location>
        <begin position="32"/>
        <end position="46"/>
    </location>
</feature>
<evidence type="ECO:0000313" key="12">
    <source>
        <dbReference type="Proteomes" id="UP000831796"/>
    </source>
</evidence>
<dbReference type="Pfam" id="PF05922">
    <property type="entry name" value="Inhibitor_I9"/>
    <property type="match status" value="1"/>
</dbReference>
<evidence type="ECO:0000313" key="11">
    <source>
        <dbReference type="EMBL" id="UOQ70276.1"/>
    </source>
</evidence>
<dbReference type="InterPro" id="IPR000209">
    <property type="entry name" value="Peptidase_S8/S53_dom"/>
</dbReference>
<dbReference type="PROSITE" id="PS51257">
    <property type="entry name" value="PROKAR_LIPOPROTEIN"/>
    <property type="match status" value="1"/>
</dbReference>
<feature type="active site" description="Charge relay system" evidence="5">
    <location>
        <position position="177"/>
    </location>
</feature>
<feature type="signal peptide" evidence="8">
    <location>
        <begin position="1"/>
        <end position="20"/>
    </location>
</feature>
<feature type="chain" id="PRO_5035801660" evidence="8">
    <location>
        <begin position="21"/>
        <end position="408"/>
    </location>
</feature>
<gene>
    <name evidence="11" type="ORF">MUN79_16135</name>
</gene>
<dbReference type="AlphaFoldDB" id="A0A8T9PXZ3"/>
<dbReference type="SUPFAM" id="SSF54897">
    <property type="entry name" value="Protease propeptides/inhibitors"/>
    <property type="match status" value="1"/>
</dbReference>
<proteinExistence type="inferred from homology"/>
<dbReference type="PROSITE" id="PS00138">
    <property type="entry name" value="SUBTILASE_SER"/>
    <property type="match status" value="1"/>
</dbReference>
<feature type="domain" description="Peptidase S8/S53" evidence="9">
    <location>
        <begin position="175"/>
        <end position="383"/>
    </location>
</feature>
<dbReference type="PROSITE" id="PS00136">
    <property type="entry name" value="SUBTILASE_ASP"/>
    <property type="match status" value="1"/>
</dbReference>
<dbReference type="PANTHER" id="PTHR43806:SF11">
    <property type="entry name" value="CEREVISIN-RELATED"/>
    <property type="match status" value="1"/>
</dbReference>
<dbReference type="PANTHER" id="PTHR43806">
    <property type="entry name" value="PEPTIDASE S8"/>
    <property type="match status" value="1"/>
</dbReference>
<evidence type="ECO:0000256" key="7">
    <source>
        <dbReference type="SAM" id="MobiDB-lite"/>
    </source>
</evidence>
<dbReference type="InterPro" id="IPR023827">
    <property type="entry name" value="Peptidase_S8_Asp-AS"/>
</dbReference>
<dbReference type="InterPro" id="IPR015500">
    <property type="entry name" value="Peptidase_S8_subtilisin-rel"/>
</dbReference>
<evidence type="ECO:0000256" key="8">
    <source>
        <dbReference type="SAM" id="SignalP"/>
    </source>
</evidence>
<dbReference type="SUPFAM" id="SSF52743">
    <property type="entry name" value="Subtilisin-like"/>
    <property type="match status" value="1"/>
</dbReference>
<dbReference type="RefSeq" id="WP_244673699.1">
    <property type="nucleotide sequence ID" value="NZ_CP095046.1"/>
</dbReference>
<dbReference type="Pfam" id="PF00082">
    <property type="entry name" value="Peptidase_S8"/>
    <property type="match status" value="1"/>
</dbReference>
<protein>
    <submittedName>
        <fullName evidence="11">S8 family serine peptidase</fullName>
    </submittedName>
</protein>
<accession>A0A8T9PXZ3</accession>
<keyword evidence="2 5" id="KW-0645">Protease</keyword>
<dbReference type="InterPro" id="IPR050131">
    <property type="entry name" value="Peptidase_S8_subtilisin-like"/>
</dbReference>
<dbReference type="GO" id="GO:0005615">
    <property type="term" value="C:extracellular space"/>
    <property type="evidence" value="ECO:0007669"/>
    <property type="project" value="TreeGrafter"/>
</dbReference>
<feature type="active site" description="Charge relay system" evidence="5">
    <location>
        <position position="371"/>
    </location>
</feature>
<dbReference type="KEGG" id="hcu:MUN79_16135"/>
<feature type="active site" description="Charge relay system" evidence="5">
    <location>
        <position position="213"/>
    </location>
</feature>
<organism evidence="11 12">
    <name type="scientific">Hymenobacter cellulosilyticus</name>
    <dbReference type="NCBI Taxonomy" id="2932248"/>
    <lineage>
        <taxon>Bacteria</taxon>
        <taxon>Pseudomonadati</taxon>
        <taxon>Bacteroidota</taxon>
        <taxon>Cytophagia</taxon>
        <taxon>Cytophagales</taxon>
        <taxon>Hymenobacteraceae</taxon>
        <taxon>Hymenobacter</taxon>
    </lineage>
</organism>
<evidence type="ECO:0000256" key="6">
    <source>
        <dbReference type="RuleBase" id="RU003355"/>
    </source>
</evidence>
<evidence type="ECO:0000256" key="1">
    <source>
        <dbReference type="ARBA" id="ARBA00011073"/>
    </source>
</evidence>
<keyword evidence="4 5" id="KW-0720">Serine protease</keyword>
<feature type="domain" description="Inhibitor I9" evidence="10">
    <location>
        <begin position="57"/>
        <end position="140"/>
    </location>
</feature>
<sequence>MQKKRHNARFAWLLSASAIAASTMFTACSEENVQPNDPGVTQSSNDAKSDEGAIPGQYIVVLKEGVVETGAGESYSEKVKKVKEVGQGILKSRGARAEALGHAYGHALKGFSAALSAAEANELRADARVAYVEQDRIISLGKPTAGGGTTPAAQTTPYGITRVGSADGTGRTAWIIDSGIDLTHPDLNVDAGRSRSFLTSGANYASPNDGNGHGTHVAGTIAAKNNTIGVVGVAANATVVAVRVLDSRGSGSNSGVIAGVDYVGANGKAGDVANMSLGGGVSQALDDAVLRASAGGVLFALAAGNSSADANTSSPARVNGANIYTISAMNSTDTWASFSNFGNPPIDFCMPGVNIQSTWLSGSYNTISGTSMAAPHMAGVLLLKGKAFTTSGTVKNDPDGSADPIAHL</sequence>
<dbReference type="InterPro" id="IPR036852">
    <property type="entry name" value="Peptidase_S8/S53_dom_sf"/>
</dbReference>
<dbReference type="GO" id="GO:0006508">
    <property type="term" value="P:proteolysis"/>
    <property type="evidence" value="ECO:0007669"/>
    <property type="project" value="UniProtKB-KW"/>
</dbReference>
<reference evidence="11" key="1">
    <citation type="submission" date="2022-04" db="EMBL/GenBank/DDBJ databases">
        <title>Hymenobacter sp. isolated from the air.</title>
        <authorList>
            <person name="Won M."/>
            <person name="Lee C.-M."/>
            <person name="Woen H.-Y."/>
            <person name="Kwon S.-W."/>
        </authorList>
    </citation>
    <scope>NUCLEOTIDE SEQUENCE</scope>
    <source>
        <strain evidence="11">5116S-3</strain>
    </source>
</reference>
<dbReference type="InterPro" id="IPR023828">
    <property type="entry name" value="Peptidase_S8_Ser-AS"/>
</dbReference>
<dbReference type="InterPro" id="IPR010259">
    <property type="entry name" value="S8pro/Inhibitor_I9"/>
</dbReference>
<keyword evidence="3 5" id="KW-0378">Hydrolase</keyword>
<evidence type="ECO:0000256" key="3">
    <source>
        <dbReference type="ARBA" id="ARBA00022801"/>
    </source>
</evidence>
<dbReference type="PROSITE" id="PS51892">
    <property type="entry name" value="SUBTILASE"/>
    <property type="match status" value="1"/>
</dbReference>
<evidence type="ECO:0000256" key="4">
    <source>
        <dbReference type="ARBA" id="ARBA00022825"/>
    </source>
</evidence>